<evidence type="ECO:0000256" key="2">
    <source>
        <dbReference type="SAM" id="Phobius"/>
    </source>
</evidence>
<reference evidence="4" key="1">
    <citation type="submission" date="2014-11" db="EMBL/GenBank/DDBJ databases">
        <authorList>
            <person name="Otto D Thomas"/>
            <person name="Naeem Raeece"/>
        </authorList>
    </citation>
    <scope>NUCLEOTIDE SEQUENCE</scope>
</reference>
<accession>A0A0G4G140</accession>
<feature type="compositionally biased region" description="Basic and acidic residues" evidence="1">
    <location>
        <begin position="204"/>
        <end position="215"/>
    </location>
</feature>
<evidence type="ECO:0000256" key="1">
    <source>
        <dbReference type="SAM" id="MobiDB-lite"/>
    </source>
</evidence>
<feature type="compositionally biased region" description="Low complexity" evidence="1">
    <location>
        <begin position="279"/>
        <end position="290"/>
    </location>
</feature>
<sequence>MKVVAVVLFALGSLLSLVVCARANDGQHILSKLETDRLRAKPREETEPRTLLAQSGKSSDSLLAHAHVHGKTERSGGFHEALLSGGSSLSSLLLQLTNSSRRSHAHSLSFFVNGPGGRESWRENGSTLPLAGVSKWEYLLQRSARHGTDNDSALYVIVAVCVTVVVVIGVVAALLWQSWCASQGTDQQEKGEEGGKGAVILKSGRGDGEKNRETGSRLPIVSPSLFSSFVVPAHAGEWDLQFERVPMSESPSIPGKGKGKGGEVAETRNFNMKRSGLLSSDPSSSNVSPPKSRDESPIVSRNIGGLDSPISAGSSGGDGRPPRSDGFPWRVAFLEGGARVAAFVAAGALEGSDDELTVYACSPGLLSRLGVSESKALGGAKAPPLVKLIRQGRTVPSAGVTVSIWRAVPTDGGSPGRQQKTQQMEPQWEFCGSFQKSEVEIGGNSPGSNSSGGVVTRLKARDVNNSPLLLLEGDPSSVDFQLFAAVNDKKDTRKIVGEGEQGFRKAGEGSAMGGSKDRVRGDDAPTDAGVEDQEGGKSVVAFASGRAASPSLRFRLSVYPGCDALLSTLACFCLYEVIRK</sequence>
<feature type="signal peptide" evidence="3">
    <location>
        <begin position="1"/>
        <end position="23"/>
    </location>
</feature>
<feature type="region of interest" description="Disordered" evidence="1">
    <location>
        <begin position="273"/>
        <end position="326"/>
    </location>
</feature>
<evidence type="ECO:0000313" key="4">
    <source>
        <dbReference type="EMBL" id="CEM21410.1"/>
    </source>
</evidence>
<keyword evidence="2" id="KW-0812">Transmembrane</keyword>
<gene>
    <name evidence="4" type="ORF">Cvel_4009</name>
</gene>
<dbReference type="EMBL" id="CDMZ01000784">
    <property type="protein sequence ID" value="CEM21410.1"/>
    <property type="molecule type" value="Genomic_DNA"/>
</dbReference>
<name>A0A0G4G140_9ALVE</name>
<organism evidence="4">
    <name type="scientific">Chromera velia CCMP2878</name>
    <dbReference type="NCBI Taxonomy" id="1169474"/>
    <lineage>
        <taxon>Eukaryota</taxon>
        <taxon>Sar</taxon>
        <taxon>Alveolata</taxon>
        <taxon>Colpodellida</taxon>
        <taxon>Chromeraceae</taxon>
        <taxon>Chromera</taxon>
    </lineage>
</organism>
<evidence type="ECO:0000256" key="3">
    <source>
        <dbReference type="SAM" id="SignalP"/>
    </source>
</evidence>
<feature type="region of interest" description="Disordered" evidence="1">
    <location>
        <begin position="501"/>
        <end position="533"/>
    </location>
</feature>
<feature type="transmembrane region" description="Helical" evidence="2">
    <location>
        <begin position="153"/>
        <end position="176"/>
    </location>
</feature>
<keyword evidence="2" id="KW-1133">Transmembrane helix</keyword>
<keyword evidence="2" id="KW-0472">Membrane</keyword>
<feature type="chain" id="PRO_5005189371" description="Transmembrane protein" evidence="3">
    <location>
        <begin position="24"/>
        <end position="580"/>
    </location>
</feature>
<evidence type="ECO:0008006" key="5">
    <source>
        <dbReference type="Google" id="ProtNLM"/>
    </source>
</evidence>
<keyword evidence="3" id="KW-0732">Signal</keyword>
<feature type="region of interest" description="Disordered" evidence="1">
    <location>
        <begin position="185"/>
        <end position="217"/>
    </location>
</feature>
<dbReference type="AlphaFoldDB" id="A0A0G4G140"/>
<protein>
    <recommendedName>
        <fullName evidence="5">Transmembrane protein</fullName>
    </recommendedName>
</protein>
<dbReference type="VEuPathDB" id="CryptoDB:Cvel_4009"/>
<proteinExistence type="predicted"/>